<protein>
    <submittedName>
        <fullName evidence="2">Uncharacterized protein</fullName>
    </submittedName>
</protein>
<feature type="transmembrane region" description="Helical" evidence="1">
    <location>
        <begin position="320"/>
        <end position="337"/>
    </location>
</feature>
<keyword evidence="1" id="KW-0472">Membrane</keyword>
<evidence type="ECO:0000313" key="2">
    <source>
        <dbReference type="EMBL" id="SVB02068.1"/>
    </source>
</evidence>
<evidence type="ECO:0000256" key="1">
    <source>
        <dbReference type="SAM" id="Phobius"/>
    </source>
</evidence>
<proteinExistence type="predicted"/>
<keyword evidence="1" id="KW-0812">Transmembrane</keyword>
<name>A0A382AKR7_9ZZZZ</name>
<dbReference type="EMBL" id="UINC01025803">
    <property type="protein sequence ID" value="SVB02068.1"/>
    <property type="molecule type" value="Genomic_DNA"/>
</dbReference>
<reference evidence="2" key="1">
    <citation type="submission" date="2018-05" db="EMBL/GenBank/DDBJ databases">
        <authorList>
            <person name="Lanie J.A."/>
            <person name="Ng W.-L."/>
            <person name="Kazmierczak K.M."/>
            <person name="Andrzejewski T.M."/>
            <person name="Davidsen T.M."/>
            <person name="Wayne K.J."/>
            <person name="Tettelin H."/>
            <person name="Glass J.I."/>
            <person name="Rusch D."/>
            <person name="Podicherti R."/>
            <person name="Tsui H.-C.T."/>
            <person name="Winkler M.E."/>
        </authorList>
    </citation>
    <scope>NUCLEOTIDE SEQUENCE</scope>
</reference>
<feature type="non-terminal residue" evidence="2">
    <location>
        <position position="351"/>
    </location>
</feature>
<sequence length="351" mass="39607">MEVQAMIQIHHLITAGSISLRLISVFAGSIVLLTVVPHINPWTMSHVSTEYQGLETLIQIQLQPLNWLVKLNIKMLILSIAICFSISLFLQSVRQALTSFFFLPQVTKRLLVIILFLFTIWPLSKGWSTILYLICGSSSICLITIGVYPILRWMADQSRLSRVAHQFWHFFSKQNSLTFSTLIFLLTLFLTNLGSYYLFDRIPHVTDSVVQLFHGRIFASGKLYAPEPELNEFFDFNPLMIMKNGKWYSVFPPGHILMMTLGVLIGFPWLVNPILGSATVVLIYFLGKEIYDETTGRLAGILACFCSFLLVISSGFMNHATALFCGTLFALFFARAIRSQKCLDSLIAGIG</sequence>
<feature type="transmembrane region" description="Helical" evidence="1">
    <location>
        <begin position="176"/>
        <end position="199"/>
    </location>
</feature>
<feature type="transmembrane region" description="Helical" evidence="1">
    <location>
        <begin position="130"/>
        <end position="155"/>
    </location>
</feature>
<accession>A0A382AKR7</accession>
<keyword evidence="1" id="KW-1133">Transmembrane helix</keyword>
<dbReference type="AlphaFoldDB" id="A0A382AKR7"/>
<feature type="transmembrane region" description="Helical" evidence="1">
    <location>
        <begin position="256"/>
        <end position="286"/>
    </location>
</feature>
<gene>
    <name evidence="2" type="ORF">METZ01_LOCUS154922</name>
</gene>
<feature type="transmembrane region" description="Helical" evidence="1">
    <location>
        <begin position="106"/>
        <end position="124"/>
    </location>
</feature>
<organism evidence="2">
    <name type="scientific">marine metagenome</name>
    <dbReference type="NCBI Taxonomy" id="408172"/>
    <lineage>
        <taxon>unclassified sequences</taxon>
        <taxon>metagenomes</taxon>
        <taxon>ecological metagenomes</taxon>
    </lineage>
</organism>
<feature type="transmembrane region" description="Helical" evidence="1">
    <location>
        <begin position="75"/>
        <end position="94"/>
    </location>
</feature>
<feature type="transmembrane region" description="Helical" evidence="1">
    <location>
        <begin position="12"/>
        <end position="36"/>
    </location>
</feature>
<feature type="transmembrane region" description="Helical" evidence="1">
    <location>
        <begin position="298"/>
        <end position="314"/>
    </location>
</feature>